<dbReference type="AlphaFoldDB" id="K0TM50"/>
<feature type="non-terminal residue" evidence="2">
    <location>
        <position position="86"/>
    </location>
</feature>
<evidence type="ECO:0000313" key="3">
    <source>
        <dbReference type="Proteomes" id="UP000266841"/>
    </source>
</evidence>
<dbReference type="EMBL" id="AGNL01005900">
    <property type="protein sequence ID" value="EJK72407.1"/>
    <property type="molecule type" value="Genomic_DNA"/>
</dbReference>
<sequence>MSTTAVLLGNTLLAGSFVAVFLVLACVVSLLWVPLRAVITLGPRLLGISSYFADEGSVVDTFDAAMGVFWRLMALIITVYVGVCVG</sequence>
<dbReference type="Proteomes" id="UP000266841">
    <property type="component" value="Unassembled WGS sequence"/>
</dbReference>
<keyword evidence="3" id="KW-1185">Reference proteome</keyword>
<feature type="transmembrane region" description="Helical" evidence="1">
    <location>
        <begin position="12"/>
        <end position="35"/>
    </location>
</feature>
<keyword evidence="1" id="KW-0812">Transmembrane</keyword>
<evidence type="ECO:0000256" key="1">
    <source>
        <dbReference type="SAM" id="Phobius"/>
    </source>
</evidence>
<evidence type="ECO:0000313" key="2">
    <source>
        <dbReference type="EMBL" id="EJK72407.1"/>
    </source>
</evidence>
<proteinExistence type="predicted"/>
<keyword evidence="1" id="KW-1133">Transmembrane helix</keyword>
<accession>K0TM50</accession>
<feature type="transmembrane region" description="Helical" evidence="1">
    <location>
        <begin position="68"/>
        <end position="85"/>
    </location>
</feature>
<organism evidence="2 3">
    <name type="scientific">Thalassiosira oceanica</name>
    <name type="common">Marine diatom</name>
    <dbReference type="NCBI Taxonomy" id="159749"/>
    <lineage>
        <taxon>Eukaryota</taxon>
        <taxon>Sar</taxon>
        <taxon>Stramenopiles</taxon>
        <taxon>Ochrophyta</taxon>
        <taxon>Bacillariophyta</taxon>
        <taxon>Coscinodiscophyceae</taxon>
        <taxon>Thalassiosirophycidae</taxon>
        <taxon>Thalassiosirales</taxon>
        <taxon>Thalassiosiraceae</taxon>
        <taxon>Thalassiosira</taxon>
    </lineage>
</organism>
<keyword evidence="1" id="KW-0472">Membrane</keyword>
<gene>
    <name evidence="2" type="ORF">THAOC_06065</name>
</gene>
<reference evidence="2 3" key="1">
    <citation type="journal article" date="2012" name="Genome Biol.">
        <title>Genome and low-iron response of an oceanic diatom adapted to chronic iron limitation.</title>
        <authorList>
            <person name="Lommer M."/>
            <person name="Specht M."/>
            <person name="Roy A.S."/>
            <person name="Kraemer L."/>
            <person name="Andreson R."/>
            <person name="Gutowska M.A."/>
            <person name="Wolf J."/>
            <person name="Bergner S.V."/>
            <person name="Schilhabel M.B."/>
            <person name="Klostermeier U.C."/>
            <person name="Beiko R.G."/>
            <person name="Rosenstiel P."/>
            <person name="Hippler M."/>
            <person name="Laroche J."/>
        </authorList>
    </citation>
    <scope>NUCLEOTIDE SEQUENCE [LARGE SCALE GENOMIC DNA]</scope>
    <source>
        <strain evidence="2 3">CCMP1005</strain>
    </source>
</reference>
<name>K0TM50_THAOC</name>
<comment type="caution">
    <text evidence="2">The sequence shown here is derived from an EMBL/GenBank/DDBJ whole genome shotgun (WGS) entry which is preliminary data.</text>
</comment>
<protein>
    <submittedName>
        <fullName evidence="2">Uncharacterized protein</fullName>
    </submittedName>
</protein>